<sequence>MDPSRRQSSDSRYANLFNLEPLRNFRIPRHEDEIENYCSGHDETRSNQANYGNGVKPGINSSTKKRKRWIEAGDDDDDDAEEDDHHSLI</sequence>
<name>A0A8S9L8Z3_BRACR</name>
<dbReference type="AlphaFoldDB" id="A0A8S9L8Z3"/>
<comment type="caution">
    <text evidence="2">The sequence shown here is derived from an EMBL/GenBank/DDBJ whole genome shotgun (WGS) entry which is preliminary data.</text>
</comment>
<organism evidence="2">
    <name type="scientific">Brassica cretica</name>
    <name type="common">Mustard</name>
    <dbReference type="NCBI Taxonomy" id="69181"/>
    <lineage>
        <taxon>Eukaryota</taxon>
        <taxon>Viridiplantae</taxon>
        <taxon>Streptophyta</taxon>
        <taxon>Embryophyta</taxon>
        <taxon>Tracheophyta</taxon>
        <taxon>Spermatophyta</taxon>
        <taxon>Magnoliopsida</taxon>
        <taxon>eudicotyledons</taxon>
        <taxon>Gunneridae</taxon>
        <taxon>Pentapetalae</taxon>
        <taxon>rosids</taxon>
        <taxon>malvids</taxon>
        <taxon>Brassicales</taxon>
        <taxon>Brassicaceae</taxon>
        <taxon>Brassiceae</taxon>
        <taxon>Brassica</taxon>
    </lineage>
</organism>
<feature type="compositionally biased region" description="Acidic residues" evidence="1">
    <location>
        <begin position="72"/>
        <end position="82"/>
    </location>
</feature>
<dbReference type="EMBL" id="QGKY02000094">
    <property type="protein sequence ID" value="KAF2601818.1"/>
    <property type="molecule type" value="Genomic_DNA"/>
</dbReference>
<evidence type="ECO:0000313" key="2">
    <source>
        <dbReference type="EMBL" id="KAF2601818.1"/>
    </source>
</evidence>
<proteinExistence type="predicted"/>
<accession>A0A8S9L8Z3</accession>
<feature type="region of interest" description="Disordered" evidence="1">
    <location>
        <begin position="37"/>
        <end position="89"/>
    </location>
</feature>
<gene>
    <name evidence="2" type="ORF">F2Q70_00026659</name>
</gene>
<reference evidence="2" key="1">
    <citation type="submission" date="2019-12" db="EMBL/GenBank/DDBJ databases">
        <title>Genome sequencing and annotation of Brassica cretica.</title>
        <authorList>
            <person name="Studholme D.J."/>
            <person name="Sarris P.F."/>
        </authorList>
    </citation>
    <scope>NUCLEOTIDE SEQUENCE</scope>
    <source>
        <strain evidence="2">PFS-102/07</strain>
        <tissue evidence="2">Leaf</tissue>
    </source>
</reference>
<protein>
    <submittedName>
        <fullName evidence="2">Uncharacterized protein</fullName>
    </submittedName>
</protein>
<evidence type="ECO:0000256" key="1">
    <source>
        <dbReference type="SAM" id="MobiDB-lite"/>
    </source>
</evidence>